<name>A0A7J7T6U2_MYOMY</name>
<accession>A0A7J7T6U2</accession>
<evidence type="ECO:0000313" key="3">
    <source>
        <dbReference type="Proteomes" id="UP000527355"/>
    </source>
</evidence>
<dbReference type="EMBL" id="JABWUV010000017">
    <property type="protein sequence ID" value="KAF6296123.1"/>
    <property type="molecule type" value="Genomic_DNA"/>
</dbReference>
<keyword evidence="3" id="KW-1185">Reference proteome</keyword>
<protein>
    <submittedName>
        <fullName evidence="2">Uncharacterized protein</fullName>
    </submittedName>
</protein>
<evidence type="ECO:0000313" key="2">
    <source>
        <dbReference type="EMBL" id="KAF6296123.1"/>
    </source>
</evidence>
<reference evidence="2 3" key="1">
    <citation type="journal article" date="2020" name="Nature">
        <title>Six reference-quality genomes reveal evolution of bat adaptations.</title>
        <authorList>
            <person name="Jebb D."/>
            <person name="Huang Z."/>
            <person name="Pippel M."/>
            <person name="Hughes G.M."/>
            <person name="Lavrichenko K."/>
            <person name="Devanna P."/>
            <person name="Winkler S."/>
            <person name="Jermiin L.S."/>
            <person name="Skirmuntt E.C."/>
            <person name="Katzourakis A."/>
            <person name="Burkitt-Gray L."/>
            <person name="Ray D.A."/>
            <person name="Sullivan K.A.M."/>
            <person name="Roscito J.G."/>
            <person name="Kirilenko B.M."/>
            <person name="Davalos L.M."/>
            <person name="Corthals A.P."/>
            <person name="Power M.L."/>
            <person name="Jones G."/>
            <person name="Ransome R.D."/>
            <person name="Dechmann D.K.N."/>
            <person name="Locatelli A.G."/>
            <person name="Puechmaille S.J."/>
            <person name="Fedrigo O."/>
            <person name="Jarvis E.D."/>
            <person name="Hiller M."/>
            <person name="Vernes S.C."/>
            <person name="Myers E.W."/>
            <person name="Teeling E.C."/>
        </authorList>
    </citation>
    <scope>NUCLEOTIDE SEQUENCE [LARGE SCALE GENOMIC DNA]</scope>
    <source>
        <strain evidence="2">MMyoMyo1</strain>
        <tissue evidence="2">Flight muscle</tissue>
    </source>
</reference>
<comment type="caution">
    <text evidence="2">The sequence shown here is derived from an EMBL/GenBank/DDBJ whole genome shotgun (WGS) entry which is preliminary data.</text>
</comment>
<sequence length="225" mass="24346">MEPLRALLPLHPSYDMEAVQEENLGWQGNGRGWRQVVEAGAAVPSPSHSFLHSSSGLYSPTQEAQHSKEMGRCWGYPCWELLSWLSNSPKWGTRGAGRSPPPPSVGRGGCLRSEREQMLGEPSLSPPQMRGSPKRGSHQIQTSPPQGSPARLSLALLHSFLLAFGIFISARAAYLPSRTWAGAGPVARHCLWGPAGCTQSLSWLSLFLLSAGGQRGERPQSLMSP</sequence>
<organism evidence="2 3">
    <name type="scientific">Myotis myotis</name>
    <name type="common">Greater mouse-eared bat</name>
    <name type="synonym">Vespertilio myotis</name>
    <dbReference type="NCBI Taxonomy" id="51298"/>
    <lineage>
        <taxon>Eukaryota</taxon>
        <taxon>Metazoa</taxon>
        <taxon>Chordata</taxon>
        <taxon>Craniata</taxon>
        <taxon>Vertebrata</taxon>
        <taxon>Euteleostomi</taxon>
        <taxon>Mammalia</taxon>
        <taxon>Eutheria</taxon>
        <taxon>Laurasiatheria</taxon>
        <taxon>Chiroptera</taxon>
        <taxon>Yangochiroptera</taxon>
        <taxon>Vespertilionidae</taxon>
        <taxon>Myotis</taxon>
    </lineage>
</organism>
<feature type="region of interest" description="Disordered" evidence="1">
    <location>
        <begin position="118"/>
        <end position="148"/>
    </location>
</feature>
<dbReference type="Proteomes" id="UP000527355">
    <property type="component" value="Unassembled WGS sequence"/>
</dbReference>
<dbReference type="AlphaFoldDB" id="A0A7J7T6U2"/>
<gene>
    <name evidence="2" type="ORF">mMyoMyo1_009225</name>
</gene>
<proteinExistence type="predicted"/>
<evidence type="ECO:0000256" key="1">
    <source>
        <dbReference type="SAM" id="MobiDB-lite"/>
    </source>
</evidence>